<dbReference type="Proteomes" id="UP001196413">
    <property type="component" value="Unassembled WGS sequence"/>
</dbReference>
<gene>
    <name evidence="1" type="ORF">KIN20_016379</name>
</gene>
<evidence type="ECO:0000313" key="1">
    <source>
        <dbReference type="EMBL" id="KAJ1358072.1"/>
    </source>
</evidence>
<evidence type="ECO:0000313" key="2">
    <source>
        <dbReference type="Proteomes" id="UP001196413"/>
    </source>
</evidence>
<keyword evidence="2" id="KW-1185">Reference proteome</keyword>
<proteinExistence type="predicted"/>
<sequence>MRDDVTGRCSDIVALRHSTESNFDTSLVLTGSSKLNLKRCSSDYSSKLKNVADYIITCLYFYTNVARSHLHGACFAAVQMLRSINGDSNCVLLNLMSSSVFENMIFLYYRKMC</sequence>
<protein>
    <submittedName>
        <fullName evidence="1">Uncharacterized protein</fullName>
    </submittedName>
</protein>
<dbReference type="AlphaFoldDB" id="A0AAD5MZP9"/>
<accession>A0AAD5MZP9</accession>
<reference evidence="1" key="1">
    <citation type="submission" date="2021-06" db="EMBL/GenBank/DDBJ databases">
        <title>Parelaphostrongylus tenuis whole genome reference sequence.</title>
        <authorList>
            <person name="Garwood T.J."/>
            <person name="Larsen P.A."/>
            <person name="Fountain-Jones N.M."/>
            <person name="Garbe J.R."/>
            <person name="Macchietto M.G."/>
            <person name="Kania S.A."/>
            <person name="Gerhold R.W."/>
            <person name="Richards J.E."/>
            <person name="Wolf T.M."/>
        </authorList>
    </citation>
    <scope>NUCLEOTIDE SEQUENCE</scope>
    <source>
        <strain evidence="1">MNPRO001-30</strain>
        <tissue evidence="1">Meninges</tissue>
    </source>
</reference>
<name>A0AAD5MZP9_PARTN</name>
<dbReference type="EMBL" id="JAHQIW010003292">
    <property type="protein sequence ID" value="KAJ1358072.1"/>
    <property type="molecule type" value="Genomic_DNA"/>
</dbReference>
<comment type="caution">
    <text evidence="1">The sequence shown here is derived from an EMBL/GenBank/DDBJ whole genome shotgun (WGS) entry which is preliminary data.</text>
</comment>
<organism evidence="1 2">
    <name type="scientific">Parelaphostrongylus tenuis</name>
    <name type="common">Meningeal worm</name>
    <dbReference type="NCBI Taxonomy" id="148309"/>
    <lineage>
        <taxon>Eukaryota</taxon>
        <taxon>Metazoa</taxon>
        <taxon>Ecdysozoa</taxon>
        <taxon>Nematoda</taxon>
        <taxon>Chromadorea</taxon>
        <taxon>Rhabditida</taxon>
        <taxon>Rhabditina</taxon>
        <taxon>Rhabditomorpha</taxon>
        <taxon>Strongyloidea</taxon>
        <taxon>Metastrongylidae</taxon>
        <taxon>Parelaphostrongylus</taxon>
    </lineage>
</organism>